<organism evidence="1 2">
    <name type="scientific">Companilactobacillus paralimentarius DSM 13238 = JCM 10415</name>
    <dbReference type="NCBI Taxonomy" id="1122151"/>
    <lineage>
        <taxon>Bacteria</taxon>
        <taxon>Bacillati</taxon>
        <taxon>Bacillota</taxon>
        <taxon>Bacilli</taxon>
        <taxon>Lactobacillales</taxon>
        <taxon>Lactobacillaceae</taxon>
        <taxon>Companilactobacillus</taxon>
    </lineage>
</organism>
<protein>
    <submittedName>
        <fullName evidence="1">Uncharacterized protein</fullName>
    </submittedName>
</protein>
<proteinExistence type="predicted"/>
<name>A0A0R1PBB5_9LACO</name>
<reference evidence="1 2" key="1">
    <citation type="journal article" date="2015" name="Genome Announc.">
        <title>Expanding the biotechnology potential of lactobacilli through comparative genomics of 213 strains and associated genera.</title>
        <authorList>
            <person name="Sun Z."/>
            <person name="Harris H.M."/>
            <person name="McCann A."/>
            <person name="Guo C."/>
            <person name="Argimon S."/>
            <person name="Zhang W."/>
            <person name="Yang X."/>
            <person name="Jeffery I.B."/>
            <person name="Cooney J.C."/>
            <person name="Kagawa T.F."/>
            <person name="Liu W."/>
            <person name="Song Y."/>
            <person name="Salvetti E."/>
            <person name="Wrobel A."/>
            <person name="Rasinkangas P."/>
            <person name="Parkhill J."/>
            <person name="Rea M.C."/>
            <person name="O'Sullivan O."/>
            <person name="Ritari J."/>
            <person name="Douillard F.P."/>
            <person name="Paul Ross R."/>
            <person name="Yang R."/>
            <person name="Briner A.E."/>
            <person name="Felis G.E."/>
            <person name="de Vos W.M."/>
            <person name="Barrangou R."/>
            <person name="Klaenhammer T.R."/>
            <person name="Caufield P.W."/>
            <person name="Cui Y."/>
            <person name="Zhang H."/>
            <person name="O'Toole P.W."/>
        </authorList>
    </citation>
    <scope>NUCLEOTIDE SEQUENCE [LARGE SCALE GENOMIC DNA]</scope>
    <source>
        <strain evidence="1 2">DSM 13238</strain>
    </source>
</reference>
<dbReference type="PATRIC" id="fig|1122151.5.peg.512"/>
<dbReference type="AlphaFoldDB" id="A0A0R1PBB5"/>
<evidence type="ECO:0000313" key="2">
    <source>
        <dbReference type="Proteomes" id="UP000051908"/>
    </source>
</evidence>
<keyword evidence="2" id="KW-1185">Reference proteome</keyword>
<dbReference type="Proteomes" id="UP000051908">
    <property type="component" value="Unassembled WGS sequence"/>
</dbReference>
<dbReference type="EMBL" id="AZES01000107">
    <property type="protein sequence ID" value="KRL29808.1"/>
    <property type="molecule type" value="Genomic_DNA"/>
</dbReference>
<gene>
    <name evidence="1" type="ORF">FD33_GL000492</name>
</gene>
<evidence type="ECO:0000313" key="1">
    <source>
        <dbReference type="EMBL" id="KRL29808.1"/>
    </source>
</evidence>
<comment type="caution">
    <text evidence="1">The sequence shown here is derived from an EMBL/GenBank/DDBJ whole genome shotgun (WGS) entry which is preliminary data.</text>
</comment>
<sequence>MLVALMNKKSSYQLIKEVMKNLDKMELEETVNIPVKIILKIVLKSSMGKIGSFFSFPVIIDRIEKVKFEK</sequence>
<accession>A0A0R1PBB5</accession>